<gene>
    <name evidence="1" type="ORF">RchiOBHm_Chr4g0416881</name>
</gene>
<name>A0A2P6QWX6_ROSCH</name>
<dbReference type="OMA" id="WRIMINC"/>
<accession>A0A2P6QWX6</accession>
<organism evidence="1 2">
    <name type="scientific">Rosa chinensis</name>
    <name type="common">China rose</name>
    <dbReference type="NCBI Taxonomy" id="74649"/>
    <lineage>
        <taxon>Eukaryota</taxon>
        <taxon>Viridiplantae</taxon>
        <taxon>Streptophyta</taxon>
        <taxon>Embryophyta</taxon>
        <taxon>Tracheophyta</taxon>
        <taxon>Spermatophyta</taxon>
        <taxon>Magnoliopsida</taxon>
        <taxon>eudicotyledons</taxon>
        <taxon>Gunneridae</taxon>
        <taxon>Pentapetalae</taxon>
        <taxon>rosids</taxon>
        <taxon>fabids</taxon>
        <taxon>Rosales</taxon>
        <taxon>Rosaceae</taxon>
        <taxon>Rosoideae</taxon>
        <taxon>Rosoideae incertae sedis</taxon>
        <taxon>Rosa</taxon>
    </lineage>
</organism>
<sequence>MASVVEISSSEDSGSDVSLYVADRMFIDSLRLSAPAGTSLSKPLDIVLLQTIPWEVAMGRAGRPESSRAREEVAALKRREERLESNSAASGSAGVVREAGGEEVESAWVLPNGTAVDQAGGSMTAAAINSVKGVFRLPGVVKLRLPTANDRASILPAGHATVQESIFRQGVTFPLLPNLQILICEFGFAFRQICPNMWRLLLALNLLWRLSRCERPTVVEVLHFYELTYVRRQGCSGQVNLTRRQGASKLIENLKDSMSPWRLTYCVATSWWEYDAGVNEGAPTYRIKLEF</sequence>
<dbReference type="Proteomes" id="UP000238479">
    <property type="component" value="Chromosome 4"/>
</dbReference>
<comment type="caution">
    <text evidence="1">The sequence shown here is derived from an EMBL/GenBank/DDBJ whole genome shotgun (WGS) entry which is preliminary data.</text>
</comment>
<evidence type="ECO:0000313" key="1">
    <source>
        <dbReference type="EMBL" id="PRQ38697.1"/>
    </source>
</evidence>
<reference evidence="1 2" key="1">
    <citation type="journal article" date="2018" name="Nat. Genet.">
        <title>The Rosa genome provides new insights in the design of modern roses.</title>
        <authorList>
            <person name="Bendahmane M."/>
        </authorList>
    </citation>
    <scope>NUCLEOTIDE SEQUENCE [LARGE SCALE GENOMIC DNA]</scope>
    <source>
        <strain evidence="2">cv. Old Blush</strain>
    </source>
</reference>
<dbReference type="Gramene" id="PRQ38697">
    <property type="protein sequence ID" value="PRQ38697"/>
    <property type="gene ID" value="RchiOBHm_Chr4g0416881"/>
</dbReference>
<keyword evidence="2" id="KW-1185">Reference proteome</keyword>
<dbReference type="EMBL" id="PDCK01000042">
    <property type="protein sequence ID" value="PRQ38697.1"/>
    <property type="molecule type" value="Genomic_DNA"/>
</dbReference>
<dbReference type="AlphaFoldDB" id="A0A2P6QWX6"/>
<protein>
    <submittedName>
        <fullName evidence="1">Uncharacterized protein</fullName>
    </submittedName>
</protein>
<proteinExistence type="predicted"/>
<evidence type="ECO:0000313" key="2">
    <source>
        <dbReference type="Proteomes" id="UP000238479"/>
    </source>
</evidence>